<dbReference type="InterPro" id="IPR028082">
    <property type="entry name" value="Peripla_BP_I"/>
</dbReference>
<dbReference type="HOGENOM" id="CLU_037628_3_2_9"/>
<sequence length="304" mass="33878">MSEEPDTDLISVGVCQIGAESDWRVANSESIKGTFTEENGYQLYFEDAQQKQENQFRAIRRFIQQQVDYIVLMPITETGWESVLQEAREAGIPVILVDRMVDVEDETLYATHIGSDFLQEGRTAMDWLEQRTPEGKPLSIMHIRGTMDSSAQQGRSDALEEALGRHPDWTLLTRLDGDFTQAKAYEVVNEFLAGQPEPVPIDVVYCENDNEAFGTIQALEENGYPCGPEGVTVISFDATTSGLELCAQGKIALEVECNPLLGPLVEQAIRTLEQGGTLPRQQYVEEKTFTPSQVTESLLAGRTY</sequence>
<dbReference type="PANTHER" id="PTHR46847">
    <property type="entry name" value="D-ALLOSE-BINDING PERIPLASMIC PROTEIN-RELATED"/>
    <property type="match status" value="1"/>
</dbReference>
<dbReference type="STRING" id="411471.SUBVAR_06805"/>
<dbReference type="GO" id="GO:0030313">
    <property type="term" value="C:cell envelope"/>
    <property type="evidence" value="ECO:0007669"/>
    <property type="project" value="UniProtKB-SubCell"/>
</dbReference>
<dbReference type="PANTHER" id="PTHR46847:SF3">
    <property type="entry name" value="GALACTOFURANOSE-BINDING PROTEIN YTFQ"/>
    <property type="match status" value="1"/>
</dbReference>
<evidence type="ECO:0000313" key="5">
    <source>
        <dbReference type="EMBL" id="EFB74825.1"/>
    </source>
</evidence>
<feature type="domain" description="Periplasmic binding protein" evidence="4">
    <location>
        <begin position="14"/>
        <end position="252"/>
    </location>
</feature>
<gene>
    <name evidence="5" type="ORF">SUBVAR_06805</name>
</gene>
<accession>D1PQX8</accession>
<dbReference type="Proteomes" id="UP000003438">
    <property type="component" value="Unassembled WGS sequence"/>
</dbReference>
<organism evidence="5 6">
    <name type="scientific">Subdoligranulum variabile DSM 15176</name>
    <dbReference type="NCBI Taxonomy" id="411471"/>
    <lineage>
        <taxon>Bacteria</taxon>
        <taxon>Bacillati</taxon>
        <taxon>Bacillota</taxon>
        <taxon>Clostridia</taxon>
        <taxon>Eubacteriales</taxon>
        <taxon>Oscillospiraceae</taxon>
        <taxon>Subdoligranulum</taxon>
    </lineage>
</organism>
<keyword evidence="6" id="KW-1185">Reference proteome</keyword>
<evidence type="ECO:0000256" key="2">
    <source>
        <dbReference type="ARBA" id="ARBA00007639"/>
    </source>
</evidence>
<keyword evidence="3" id="KW-0732">Signal</keyword>
<comment type="caution">
    <text evidence="5">The sequence shown here is derived from an EMBL/GenBank/DDBJ whole genome shotgun (WGS) entry which is preliminary data.</text>
</comment>
<dbReference type="eggNOG" id="COG1879">
    <property type="taxonomic scope" value="Bacteria"/>
</dbReference>
<reference evidence="5" key="1">
    <citation type="submission" date="2009-12" db="EMBL/GenBank/DDBJ databases">
        <authorList>
            <person name="Weinstock G."/>
            <person name="Sodergren E."/>
            <person name="Clifton S."/>
            <person name="Fulton L."/>
            <person name="Fulton B."/>
            <person name="Courtney L."/>
            <person name="Fronick C."/>
            <person name="Harrison M."/>
            <person name="Strong C."/>
            <person name="Farmer C."/>
            <person name="Delahaunty K."/>
            <person name="Markovic C."/>
            <person name="Hall O."/>
            <person name="Minx P."/>
            <person name="Tomlinson C."/>
            <person name="Mitreva M."/>
            <person name="Nelson J."/>
            <person name="Hou S."/>
            <person name="Wollam A."/>
            <person name="Pepin K.H."/>
            <person name="Johnson M."/>
            <person name="Bhonagiri V."/>
            <person name="Nash W.E."/>
            <person name="Warren W."/>
            <person name="Chinwalla A."/>
            <person name="Mardis E.R."/>
            <person name="Wilson R.K."/>
        </authorList>
    </citation>
    <scope>NUCLEOTIDE SEQUENCE [LARGE SCALE GENOMIC DNA]</scope>
    <source>
        <strain evidence="5">DSM 15176</strain>
    </source>
</reference>
<dbReference type="EMBL" id="ACBY02000054">
    <property type="protein sequence ID" value="EFB74825.1"/>
    <property type="molecule type" value="Genomic_DNA"/>
</dbReference>
<dbReference type="SUPFAM" id="SSF53822">
    <property type="entry name" value="Periplasmic binding protein-like I"/>
    <property type="match status" value="1"/>
</dbReference>
<dbReference type="AlphaFoldDB" id="D1PQX8"/>
<evidence type="ECO:0000256" key="3">
    <source>
        <dbReference type="ARBA" id="ARBA00022729"/>
    </source>
</evidence>
<protein>
    <submittedName>
        <fullName evidence="5">Sugar-binding domain protein</fullName>
    </submittedName>
</protein>
<name>D1PQX8_9FIRM</name>
<dbReference type="Pfam" id="PF13407">
    <property type="entry name" value="Peripla_BP_4"/>
    <property type="match status" value="1"/>
</dbReference>
<dbReference type="GO" id="GO:0030246">
    <property type="term" value="F:carbohydrate binding"/>
    <property type="evidence" value="ECO:0007669"/>
    <property type="project" value="UniProtKB-ARBA"/>
</dbReference>
<comment type="subcellular location">
    <subcellularLocation>
        <location evidence="1">Cell envelope</location>
    </subcellularLocation>
</comment>
<evidence type="ECO:0000259" key="4">
    <source>
        <dbReference type="Pfam" id="PF13407"/>
    </source>
</evidence>
<evidence type="ECO:0000256" key="1">
    <source>
        <dbReference type="ARBA" id="ARBA00004196"/>
    </source>
</evidence>
<dbReference type="CDD" id="cd06309">
    <property type="entry name" value="PBP1_galactofuranose_YtfQ-like"/>
    <property type="match status" value="1"/>
</dbReference>
<proteinExistence type="inferred from homology"/>
<evidence type="ECO:0000313" key="6">
    <source>
        <dbReference type="Proteomes" id="UP000003438"/>
    </source>
</evidence>
<dbReference type="Gene3D" id="3.40.50.2300">
    <property type="match status" value="2"/>
</dbReference>
<comment type="similarity">
    <text evidence="2">Belongs to the bacterial solute-binding protein 2 family.</text>
</comment>
<dbReference type="InterPro" id="IPR025997">
    <property type="entry name" value="SBP_2_dom"/>
</dbReference>